<dbReference type="Proteomes" id="UP000694232">
    <property type="component" value="Chromosome 1"/>
</dbReference>
<dbReference type="InterPro" id="IPR053196">
    <property type="entry name" value="Lipoprotein_YbaY-like"/>
</dbReference>
<accession>A0A975UAS2</accession>
<dbReference type="InterPro" id="IPR039366">
    <property type="entry name" value="Pilotin"/>
</dbReference>
<sequence>MKNILILTSTLIIGSALSGCQMTDNGMLQTTPALEKAEIMPDKVLDTVSGTVAYRERIALPDNAIVRVSLFDVSKADAPATLLGTQEFTTWGQQVPFEFSIPYDCADIDPKHRYSISARIEVDGRLMFISDSHYGVITDDKRTHQVEMNLIRVHEAQGNNDALSNLNRLRTETGE</sequence>
<dbReference type="EMBL" id="CP076643">
    <property type="protein sequence ID" value="QXO18310.1"/>
    <property type="molecule type" value="Genomic_DNA"/>
</dbReference>
<dbReference type="AlphaFoldDB" id="A0A975UAS2"/>
<dbReference type="Pfam" id="PF09619">
    <property type="entry name" value="YscW"/>
    <property type="match status" value="1"/>
</dbReference>
<protein>
    <submittedName>
        <fullName evidence="1">YbaY family lipoprotein</fullName>
    </submittedName>
</protein>
<keyword evidence="1" id="KW-0449">Lipoprotein</keyword>
<dbReference type="PANTHER" id="PTHR38013:SF1">
    <property type="entry name" value="GLYCOPROTEIN_POLYSACCHARIDE METABOLISM"/>
    <property type="match status" value="1"/>
</dbReference>
<gene>
    <name evidence="1" type="ORF">KNV97_08505</name>
</gene>
<reference evidence="1" key="1">
    <citation type="submission" date="2021-06" db="EMBL/GenBank/DDBJ databases">
        <title>Vibrio nov. sp., novel gut bacterium isolated from Yellow Sea oyster.</title>
        <authorList>
            <person name="Muhammad N."/>
            <person name="Nguyen T.H."/>
            <person name="Lee Y.-J."/>
            <person name="Ko J."/>
            <person name="Kim S.-G."/>
        </authorList>
    </citation>
    <scope>NUCLEOTIDE SEQUENCE</scope>
    <source>
        <strain evidence="1">OG9-811</strain>
    </source>
</reference>
<name>A0A975UAS2_9VIBR</name>
<dbReference type="KEGG" id="vos:KNV97_08505"/>
<evidence type="ECO:0000313" key="2">
    <source>
        <dbReference type="Proteomes" id="UP000694232"/>
    </source>
</evidence>
<organism evidence="1 2">
    <name type="scientific">Vibrio ostreae</name>
    <dbReference type="NCBI Taxonomy" id="2841925"/>
    <lineage>
        <taxon>Bacteria</taxon>
        <taxon>Pseudomonadati</taxon>
        <taxon>Pseudomonadota</taxon>
        <taxon>Gammaproteobacteria</taxon>
        <taxon>Vibrionales</taxon>
        <taxon>Vibrionaceae</taxon>
        <taxon>Vibrio</taxon>
    </lineage>
</organism>
<keyword evidence="2" id="KW-1185">Reference proteome</keyword>
<dbReference type="PROSITE" id="PS51257">
    <property type="entry name" value="PROKAR_LIPOPROTEIN"/>
    <property type="match status" value="1"/>
</dbReference>
<dbReference type="PANTHER" id="PTHR38013">
    <property type="entry name" value="GLYCOPROTEIN/POLYSACCHARIDE METABOLISM"/>
    <property type="match status" value="1"/>
</dbReference>
<proteinExistence type="predicted"/>
<evidence type="ECO:0000313" key="1">
    <source>
        <dbReference type="EMBL" id="QXO18310.1"/>
    </source>
</evidence>